<keyword evidence="2" id="KW-1185">Reference proteome</keyword>
<evidence type="ECO:0000313" key="2">
    <source>
        <dbReference type="Proteomes" id="UP000016936"/>
    </source>
</evidence>
<dbReference type="Proteomes" id="UP000016936">
    <property type="component" value="Unassembled WGS sequence"/>
</dbReference>
<reference evidence="1 2" key="1">
    <citation type="journal article" date="2012" name="PLoS Pathog.">
        <title>Diverse lifestyles and strategies of plant pathogenesis encoded in the genomes of eighteen Dothideomycetes fungi.</title>
        <authorList>
            <person name="Ohm R.A."/>
            <person name="Feau N."/>
            <person name="Henrissat B."/>
            <person name="Schoch C.L."/>
            <person name="Horwitz B.A."/>
            <person name="Barry K.W."/>
            <person name="Condon B.J."/>
            <person name="Copeland A.C."/>
            <person name="Dhillon B."/>
            <person name="Glaser F."/>
            <person name="Hesse C.N."/>
            <person name="Kosti I."/>
            <person name="LaButti K."/>
            <person name="Lindquist E.A."/>
            <person name="Lucas S."/>
            <person name="Salamov A.A."/>
            <person name="Bradshaw R.E."/>
            <person name="Ciuffetti L."/>
            <person name="Hamelin R.C."/>
            <person name="Kema G.H.J."/>
            <person name="Lawrence C."/>
            <person name="Scott J.A."/>
            <person name="Spatafora J.W."/>
            <person name="Turgeon B.G."/>
            <person name="de Wit P.J.G.M."/>
            <person name="Zhong S."/>
            <person name="Goodwin S.B."/>
            <person name="Grigoriev I.V."/>
        </authorList>
    </citation>
    <scope>NUCLEOTIDE SEQUENCE [LARGE SCALE GENOMIC DNA]</scope>
    <source>
        <strain evidence="2">C5 / ATCC 48332 / race O</strain>
    </source>
</reference>
<accession>M2UCH2</accession>
<sequence length="162" mass="17894">MAASGCRRDHGRPPALSGHCDQFALTHPCRPVSTPVHLLMDRLPARRAKCQQAAVESLILHIHGPAARPRQDYPGYVHWRPQSCIYLSPSISQAVSSDLLPGPEGNTCRSSRMRKPKFIAVELLKPALPLAWRCSISFPAALPVAFPRPRPCLSVPLLTRLR</sequence>
<evidence type="ECO:0000313" key="1">
    <source>
        <dbReference type="EMBL" id="EMD91371.1"/>
    </source>
</evidence>
<organism evidence="1 2">
    <name type="scientific">Cochliobolus heterostrophus (strain C5 / ATCC 48332 / race O)</name>
    <name type="common">Southern corn leaf blight fungus</name>
    <name type="synonym">Bipolaris maydis</name>
    <dbReference type="NCBI Taxonomy" id="701091"/>
    <lineage>
        <taxon>Eukaryota</taxon>
        <taxon>Fungi</taxon>
        <taxon>Dikarya</taxon>
        <taxon>Ascomycota</taxon>
        <taxon>Pezizomycotina</taxon>
        <taxon>Dothideomycetes</taxon>
        <taxon>Pleosporomycetidae</taxon>
        <taxon>Pleosporales</taxon>
        <taxon>Pleosporineae</taxon>
        <taxon>Pleosporaceae</taxon>
        <taxon>Bipolaris</taxon>
    </lineage>
</organism>
<dbReference type="EMBL" id="KB445576">
    <property type="protein sequence ID" value="EMD91371.1"/>
    <property type="molecule type" value="Genomic_DNA"/>
</dbReference>
<name>M2UCH2_COCH5</name>
<gene>
    <name evidence="1" type="ORF">COCHEDRAFT_1030208</name>
</gene>
<dbReference type="OrthoDB" id="10286443at2759"/>
<protein>
    <submittedName>
        <fullName evidence="1">Uncharacterized protein</fullName>
    </submittedName>
</protein>
<proteinExistence type="predicted"/>
<reference evidence="2" key="2">
    <citation type="journal article" date="2013" name="PLoS Genet.">
        <title>Comparative genome structure, secondary metabolite, and effector coding capacity across Cochliobolus pathogens.</title>
        <authorList>
            <person name="Condon B.J."/>
            <person name="Leng Y."/>
            <person name="Wu D."/>
            <person name="Bushley K.E."/>
            <person name="Ohm R.A."/>
            <person name="Otillar R."/>
            <person name="Martin J."/>
            <person name="Schackwitz W."/>
            <person name="Grimwood J."/>
            <person name="MohdZainudin N."/>
            <person name="Xue C."/>
            <person name="Wang R."/>
            <person name="Manning V.A."/>
            <person name="Dhillon B."/>
            <person name="Tu Z.J."/>
            <person name="Steffenson B.J."/>
            <person name="Salamov A."/>
            <person name="Sun H."/>
            <person name="Lowry S."/>
            <person name="LaButti K."/>
            <person name="Han J."/>
            <person name="Copeland A."/>
            <person name="Lindquist E."/>
            <person name="Barry K."/>
            <person name="Schmutz J."/>
            <person name="Baker S.E."/>
            <person name="Ciuffetti L.M."/>
            <person name="Grigoriev I.V."/>
            <person name="Zhong S."/>
            <person name="Turgeon B.G."/>
        </authorList>
    </citation>
    <scope>NUCLEOTIDE SEQUENCE [LARGE SCALE GENOMIC DNA]</scope>
    <source>
        <strain evidence="2">C5 / ATCC 48332 / race O</strain>
    </source>
</reference>
<dbReference type="HOGENOM" id="CLU_1643403_0_0_1"/>
<dbReference type="AlphaFoldDB" id="M2UCH2"/>